<protein>
    <submittedName>
        <fullName evidence="1">Uncharacterized protein</fullName>
    </submittedName>
</protein>
<evidence type="ECO:0000313" key="2">
    <source>
        <dbReference type="Proteomes" id="UP000183461"/>
    </source>
</evidence>
<dbReference type="SUPFAM" id="SSF52540">
    <property type="entry name" value="P-loop containing nucleoside triphosphate hydrolases"/>
    <property type="match status" value="1"/>
</dbReference>
<name>A0A1K1MH26_RUMFL</name>
<sequence length="90" mass="9643">MPDKLFTVVAGVNGVGKSTYISKLCEKPNDLGHIVDPDQLAVRHGNIIAGGRAALKEIYNCIVKKSIFARGTTLAGKHVVGTIKKNRNNT</sequence>
<accession>A0A1K1MH26</accession>
<dbReference type="RefSeq" id="WP_072299566.1">
    <property type="nucleotide sequence ID" value="NZ_FPIP01000002.1"/>
</dbReference>
<dbReference type="InterPro" id="IPR027417">
    <property type="entry name" value="P-loop_NTPase"/>
</dbReference>
<dbReference type="EMBL" id="FPIP01000002">
    <property type="protein sequence ID" value="SFW22444.1"/>
    <property type="molecule type" value="Genomic_DNA"/>
</dbReference>
<evidence type="ECO:0000313" key="1">
    <source>
        <dbReference type="EMBL" id="SFW22444.1"/>
    </source>
</evidence>
<organism evidence="1 2">
    <name type="scientific">Ruminococcus flavefaciens</name>
    <dbReference type="NCBI Taxonomy" id="1265"/>
    <lineage>
        <taxon>Bacteria</taxon>
        <taxon>Bacillati</taxon>
        <taxon>Bacillota</taxon>
        <taxon>Clostridia</taxon>
        <taxon>Eubacteriales</taxon>
        <taxon>Oscillospiraceae</taxon>
        <taxon>Ruminococcus</taxon>
    </lineage>
</organism>
<dbReference type="Proteomes" id="UP000183461">
    <property type="component" value="Unassembled WGS sequence"/>
</dbReference>
<gene>
    <name evidence="1" type="ORF">SAMN02910280_1203</name>
</gene>
<reference evidence="1 2" key="1">
    <citation type="submission" date="2016-11" db="EMBL/GenBank/DDBJ databases">
        <authorList>
            <person name="Jaros S."/>
            <person name="Januszkiewicz K."/>
            <person name="Wedrychowicz H."/>
        </authorList>
    </citation>
    <scope>NUCLEOTIDE SEQUENCE [LARGE SCALE GENOMIC DNA]</scope>
    <source>
        <strain evidence="1 2">YL228</strain>
    </source>
</reference>
<proteinExistence type="predicted"/>
<dbReference type="AlphaFoldDB" id="A0A1K1MH26"/>